<protein>
    <recommendedName>
        <fullName evidence="3">Leucine-rich repeat protein (LRRP)</fullName>
    </recommendedName>
</protein>
<dbReference type="GO" id="GO:0005634">
    <property type="term" value="C:nucleus"/>
    <property type="evidence" value="ECO:0007669"/>
    <property type="project" value="TreeGrafter"/>
</dbReference>
<dbReference type="InterPro" id="IPR027038">
    <property type="entry name" value="RanGap"/>
</dbReference>
<organism evidence="1 2">
    <name type="scientific">Trypanosoma rangeli SC58</name>
    <dbReference type="NCBI Taxonomy" id="429131"/>
    <lineage>
        <taxon>Eukaryota</taxon>
        <taxon>Discoba</taxon>
        <taxon>Euglenozoa</taxon>
        <taxon>Kinetoplastea</taxon>
        <taxon>Metakinetoplastina</taxon>
        <taxon>Trypanosomatida</taxon>
        <taxon>Trypanosomatidae</taxon>
        <taxon>Trypanosoma</taxon>
        <taxon>Herpetosoma</taxon>
    </lineage>
</organism>
<dbReference type="GO" id="GO:0048471">
    <property type="term" value="C:perinuclear region of cytoplasm"/>
    <property type="evidence" value="ECO:0007669"/>
    <property type="project" value="TreeGrafter"/>
</dbReference>
<accession>A0A061J1T3</accession>
<comment type="caution">
    <text evidence="1">The sequence shown here is derived from an EMBL/GenBank/DDBJ whole genome shotgun (WGS) entry which is preliminary data.</text>
</comment>
<name>A0A061J1T3_TRYRA</name>
<dbReference type="PANTHER" id="PTHR24113:SF15">
    <property type="entry name" value="NACHT DOMAIN-CONTAINING PROTEIN"/>
    <property type="match status" value="1"/>
</dbReference>
<dbReference type="GO" id="GO:0005829">
    <property type="term" value="C:cytosol"/>
    <property type="evidence" value="ECO:0007669"/>
    <property type="project" value="TreeGrafter"/>
</dbReference>
<dbReference type="Gene3D" id="3.80.10.10">
    <property type="entry name" value="Ribonuclease Inhibitor"/>
    <property type="match status" value="2"/>
</dbReference>
<dbReference type="AlphaFoldDB" id="A0A061J1T3"/>
<dbReference type="InterPro" id="IPR001611">
    <property type="entry name" value="Leu-rich_rpt"/>
</dbReference>
<dbReference type="SMART" id="SM00368">
    <property type="entry name" value="LRR_RI"/>
    <property type="match status" value="5"/>
</dbReference>
<proteinExistence type="predicted"/>
<dbReference type="SUPFAM" id="SSF52047">
    <property type="entry name" value="RNI-like"/>
    <property type="match status" value="1"/>
</dbReference>
<dbReference type="VEuPathDB" id="TriTrypDB:TRSC58_02900"/>
<dbReference type="Pfam" id="PF13516">
    <property type="entry name" value="LRR_6"/>
    <property type="match status" value="2"/>
</dbReference>
<dbReference type="GO" id="GO:0005096">
    <property type="term" value="F:GTPase activator activity"/>
    <property type="evidence" value="ECO:0007669"/>
    <property type="project" value="InterPro"/>
</dbReference>
<sequence length="583" mass="64028">MQKQQLTLDAAYKFTLWYTLLCEAQDRQVRPAERWGRDTFVRHIASSMLKASLPRKALKSCCLSGACGRTSLTHTNVHFGRPEVCPALGERDDVCQCLAHATACVGRPVRLAVMDYVSSASLTGDRYDGLRCMLRHMTLQSVTFSGVSNLHDAQHVVTELGQALPAQAGKLERLSVGGLPAHVAISALLSTMTMLDSLTEVRLEDCGIHDVEEILSYLRVTRHLHRLSLRGNHGITEGVARLGDAVAACPSLLFLDLGLCRLRDEQLRRFLSHLQDFVWRVSFTLDVSNNVLSSRAFEHLRDAPAAFREAVSEVDLSGHNLEGCGGVASAMLAELTALRGILLNQCALTPRDVQRLCRALSQTKRGWRRLSFRGNGFTTHDVRRLAFVSMAAESSLCVAGNNIGTSVQKLNLPFVLPFLCELDLSLCEIKDEGLLQLANALEKAQPLSLRVLRLDSNEIGAEGKKGCGGLQFLGRALRASYAPRLEVLTLAHNRLLLRPLLTLVEQVSATLRELHISYSSIANDYGEVMHFVGAVIQRQKGSHGFEQLDLWALCAADADVACGGELKAWLEAQRSLRVFMGTG</sequence>
<dbReference type="PANTHER" id="PTHR24113">
    <property type="entry name" value="RAN GTPASE-ACTIVATING PROTEIN 1"/>
    <property type="match status" value="1"/>
</dbReference>
<dbReference type="GO" id="GO:0006913">
    <property type="term" value="P:nucleocytoplasmic transport"/>
    <property type="evidence" value="ECO:0007669"/>
    <property type="project" value="TreeGrafter"/>
</dbReference>
<dbReference type="InterPro" id="IPR032675">
    <property type="entry name" value="LRR_dom_sf"/>
</dbReference>
<dbReference type="GO" id="GO:0031267">
    <property type="term" value="F:small GTPase binding"/>
    <property type="evidence" value="ECO:0007669"/>
    <property type="project" value="TreeGrafter"/>
</dbReference>
<dbReference type="OrthoDB" id="120976at2759"/>
<dbReference type="EMBL" id="AUPL01002900">
    <property type="protein sequence ID" value="ESL09378.1"/>
    <property type="molecule type" value="Genomic_DNA"/>
</dbReference>
<evidence type="ECO:0000313" key="1">
    <source>
        <dbReference type="EMBL" id="ESL09378.1"/>
    </source>
</evidence>
<evidence type="ECO:0008006" key="3">
    <source>
        <dbReference type="Google" id="ProtNLM"/>
    </source>
</evidence>
<reference evidence="1 2" key="1">
    <citation type="submission" date="2013-07" db="EMBL/GenBank/DDBJ databases">
        <authorList>
            <person name="Stoco P.H."/>
            <person name="Wagner G."/>
            <person name="Gerber A."/>
            <person name="Zaha A."/>
            <person name="Thompson C."/>
            <person name="Bartholomeu D.C."/>
            <person name="Luckemeyer D.D."/>
            <person name="Bahia D."/>
            <person name="Loreto E."/>
            <person name="Prestes E.B."/>
            <person name="Lima F.M."/>
            <person name="Rodrigues-Luiz G."/>
            <person name="Vallejo G.A."/>
            <person name="Filho J.F."/>
            <person name="Monteiro K.M."/>
            <person name="Tyler K.M."/>
            <person name="de Almeida L.G."/>
            <person name="Ortiz M.F."/>
            <person name="Siervo M.A."/>
            <person name="de Moraes M.H."/>
            <person name="Cunha O.L."/>
            <person name="Mendonca-Neto R."/>
            <person name="Silva R."/>
            <person name="Teixeira S.M."/>
            <person name="Murta S.M."/>
            <person name="Sincero T.C."/>
            <person name="Mendes T.A."/>
            <person name="Urmenyi T.P."/>
            <person name="Silva V.G."/>
            <person name="da Rocha W.D."/>
            <person name="Andersson B."/>
            <person name="Romanha A.J."/>
            <person name="Steindel M."/>
            <person name="de Vasconcelos A.T."/>
            <person name="Grisard E.C."/>
        </authorList>
    </citation>
    <scope>NUCLEOTIDE SEQUENCE [LARGE SCALE GENOMIC DNA]</scope>
    <source>
        <strain evidence="1 2">SC58</strain>
    </source>
</reference>
<gene>
    <name evidence="1" type="ORF">TRSC58_02900</name>
</gene>
<dbReference type="Proteomes" id="UP000031737">
    <property type="component" value="Unassembled WGS sequence"/>
</dbReference>
<evidence type="ECO:0000313" key="2">
    <source>
        <dbReference type="Proteomes" id="UP000031737"/>
    </source>
</evidence>
<keyword evidence="2" id="KW-1185">Reference proteome</keyword>